<evidence type="ECO:0000313" key="1">
    <source>
        <dbReference type="EMBL" id="KAG7439629.1"/>
    </source>
</evidence>
<protein>
    <submittedName>
        <fullName evidence="1">Uncharacterized protein</fullName>
    </submittedName>
</protein>
<keyword evidence="2" id="KW-1185">Reference proteome</keyword>
<comment type="caution">
    <text evidence="1">The sequence shown here is derived from an EMBL/GenBank/DDBJ whole genome shotgun (WGS) entry which is preliminary data.</text>
</comment>
<evidence type="ECO:0000313" key="2">
    <source>
        <dbReference type="Proteomes" id="UP000812287"/>
    </source>
</evidence>
<dbReference type="Proteomes" id="UP000812287">
    <property type="component" value="Unassembled WGS sequence"/>
</dbReference>
<dbReference type="RefSeq" id="XP_043033129.1">
    <property type="nucleotide sequence ID" value="XM_043187601.1"/>
</dbReference>
<reference evidence="1" key="1">
    <citation type="submission" date="2020-11" db="EMBL/GenBank/DDBJ databases">
        <title>Adaptations for nitrogen fixation in a non-lichenized fungal sporocarp promotes dispersal by wood-feeding termites.</title>
        <authorList>
            <consortium name="DOE Joint Genome Institute"/>
            <person name="Koch R.A."/>
            <person name="Yoon G."/>
            <person name="Arayal U."/>
            <person name="Lail K."/>
            <person name="Amirebrahimi M."/>
            <person name="Labutti K."/>
            <person name="Lipzen A."/>
            <person name="Riley R."/>
            <person name="Barry K."/>
            <person name="Henrissat B."/>
            <person name="Grigoriev I.V."/>
            <person name="Herr J.R."/>
            <person name="Aime M.C."/>
        </authorList>
    </citation>
    <scope>NUCLEOTIDE SEQUENCE</scope>
    <source>
        <strain evidence="1">MCA 3950</strain>
    </source>
</reference>
<proteinExistence type="predicted"/>
<dbReference type="GeneID" id="66109898"/>
<accession>A0A9P7VF94</accession>
<gene>
    <name evidence="1" type="ORF">BT62DRAFT_938782</name>
</gene>
<dbReference type="AlphaFoldDB" id="A0A9P7VF94"/>
<name>A0A9P7VF94_9AGAR</name>
<organism evidence="1 2">
    <name type="scientific">Guyanagaster necrorhizus</name>
    <dbReference type="NCBI Taxonomy" id="856835"/>
    <lineage>
        <taxon>Eukaryota</taxon>
        <taxon>Fungi</taxon>
        <taxon>Dikarya</taxon>
        <taxon>Basidiomycota</taxon>
        <taxon>Agaricomycotina</taxon>
        <taxon>Agaricomycetes</taxon>
        <taxon>Agaricomycetidae</taxon>
        <taxon>Agaricales</taxon>
        <taxon>Marasmiineae</taxon>
        <taxon>Physalacriaceae</taxon>
        <taxon>Guyanagaster</taxon>
    </lineage>
</organism>
<dbReference type="EMBL" id="MU250588">
    <property type="protein sequence ID" value="KAG7439629.1"/>
    <property type="molecule type" value="Genomic_DNA"/>
</dbReference>
<sequence>MHEAYPDELVTARWVIGGLSREVPSRSTLIRLPASTSSNKISEDLRAIRVLPESYALEATLEAHALVLPENEVIAHQGSAIKKLEMVVKRYVSNLGSR</sequence>